<dbReference type="InterPro" id="IPR039527">
    <property type="entry name" value="PIGG/GPI7"/>
</dbReference>
<evidence type="ECO:0000256" key="1">
    <source>
        <dbReference type="SAM" id="Phobius"/>
    </source>
</evidence>
<dbReference type="EMBL" id="JAGGNH010000138">
    <property type="protein sequence ID" value="KAJ0959889.1"/>
    <property type="molecule type" value="Genomic_DNA"/>
</dbReference>
<reference evidence="2 3" key="1">
    <citation type="journal article" date="2022" name="Hortic Res">
        <title>The genome of Dioscorea zingiberensis sheds light on the biosynthesis, origin and evolution of the medicinally important diosgenin saponins.</title>
        <authorList>
            <person name="Li Y."/>
            <person name="Tan C."/>
            <person name="Li Z."/>
            <person name="Guo J."/>
            <person name="Li S."/>
            <person name="Chen X."/>
            <person name="Wang C."/>
            <person name="Dai X."/>
            <person name="Yang H."/>
            <person name="Song W."/>
            <person name="Hou L."/>
            <person name="Xu J."/>
            <person name="Tong Z."/>
            <person name="Xu A."/>
            <person name="Yuan X."/>
            <person name="Wang W."/>
            <person name="Yang Q."/>
            <person name="Chen L."/>
            <person name="Sun Z."/>
            <person name="Wang K."/>
            <person name="Pan B."/>
            <person name="Chen J."/>
            <person name="Bao Y."/>
            <person name="Liu F."/>
            <person name="Qi X."/>
            <person name="Gang D.R."/>
            <person name="Wen J."/>
            <person name="Li J."/>
        </authorList>
    </citation>
    <scope>NUCLEOTIDE SEQUENCE [LARGE SCALE GENOMIC DNA]</scope>
    <source>
        <strain evidence="2">Dzin_1.0</strain>
    </source>
</reference>
<gene>
    <name evidence="2" type="ORF">J5N97_000343</name>
</gene>
<feature type="transmembrane region" description="Helical" evidence="1">
    <location>
        <begin position="166"/>
        <end position="184"/>
    </location>
</feature>
<evidence type="ECO:0000313" key="2">
    <source>
        <dbReference type="EMBL" id="KAJ0959889.1"/>
    </source>
</evidence>
<keyword evidence="1" id="KW-0472">Membrane</keyword>
<keyword evidence="3" id="KW-1185">Reference proteome</keyword>
<feature type="transmembrane region" description="Helical" evidence="1">
    <location>
        <begin position="126"/>
        <end position="146"/>
    </location>
</feature>
<name>A0A9D5BSH3_9LILI</name>
<keyword evidence="1" id="KW-0812">Transmembrane</keyword>
<dbReference type="GO" id="GO:0051267">
    <property type="term" value="F:CP2 mannose-ethanolamine phosphotransferase activity"/>
    <property type="evidence" value="ECO:0007669"/>
    <property type="project" value="TreeGrafter"/>
</dbReference>
<evidence type="ECO:0000313" key="3">
    <source>
        <dbReference type="Proteomes" id="UP001085076"/>
    </source>
</evidence>
<protein>
    <submittedName>
        <fullName evidence="2">Uncharacterized protein</fullName>
    </submittedName>
</protein>
<dbReference type="GO" id="GO:0005789">
    <property type="term" value="C:endoplasmic reticulum membrane"/>
    <property type="evidence" value="ECO:0007669"/>
    <property type="project" value="TreeGrafter"/>
</dbReference>
<dbReference type="PANTHER" id="PTHR23072:SF0">
    <property type="entry name" value="GPI ETHANOLAMINE PHOSPHATE TRANSFERASE 2"/>
    <property type="match status" value="1"/>
</dbReference>
<dbReference type="GO" id="GO:0006506">
    <property type="term" value="P:GPI anchor biosynthetic process"/>
    <property type="evidence" value="ECO:0007669"/>
    <property type="project" value="InterPro"/>
</dbReference>
<dbReference type="OrthoDB" id="272139at2759"/>
<dbReference type="Proteomes" id="UP001085076">
    <property type="component" value="Unassembled WGS sequence"/>
</dbReference>
<keyword evidence="1" id="KW-1133">Transmembrane helix</keyword>
<comment type="caution">
    <text evidence="2">The sequence shown here is derived from an EMBL/GenBank/DDBJ whole genome shotgun (WGS) entry which is preliminary data.</text>
</comment>
<sequence>MKIQSFTRGQTLDSTDEVKGEEKYIFCQSQRSDTRDITWFMDFKLSKRKDMHHFYQISAVIIVLICGRILRGWHQGGINWTYLPDISKWLDQSGAFMIKFLQITSLLLILAMSSFALSLVRSRRSLVLIIFCSYLACGFLVLLYAMKYQGHNVVAMDHSATFIARMFYVAVAIIMILVLLVTPWKNFCALSRKEVDDQA</sequence>
<dbReference type="PANTHER" id="PTHR23072">
    <property type="entry name" value="PHOSPHATIDYLINOSITOL GLYCAN-RELATED"/>
    <property type="match status" value="1"/>
</dbReference>
<accession>A0A9D5BSH3</accession>
<feature type="transmembrane region" description="Helical" evidence="1">
    <location>
        <begin position="54"/>
        <end position="74"/>
    </location>
</feature>
<proteinExistence type="predicted"/>
<organism evidence="2 3">
    <name type="scientific">Dioscorea zingiberensis</name>
    <dbReference type="NCBI Taxonomy" id="325984"/>
    <lineage>
        <taxon>Eukaryota</taxon>
        <taxon>Viridiplantae</taxon>
        <taxon>Streptophyta</taxon>
        <taxon>Embryophyta</taxon>
        <taxon>Tracheophyta</taxon>
        <taxon>Spermatophyta</taxon>
        <taxon>Magnoliopsida</taxon>
        <taxon>Liliopsida</taxon>
        <taxon>Dioscoreales</taxon>
        <taxon>Dioscoreaceae</taxon>
        <taxon>Dioscorea</taxon>
    </lineage>
</organism>
<dbReference type="AlphaFoldDB" id="A0A9D5BSH3"/>
<feature type="transmembrane region" description="Helical" evidence="1">
    <location>
        <begin position="94"/>
        <end position="119"/>
    </location>
</feature>